<dbReference type="Proteomes" id="UP000076023">
    <property type="component" value="Unassembled WGS sequence"/>
</dbReference>
<proteinExistence type="predicted"/>
<protein>
    <submittedName>
        <fullName evidence="1">Uncharacterized protein</fullName>
    </submittedName>
</protein>
<dbReference type="RefSeq" id="WP_075081404.1">
    <property type="nucleotide sequence ID" value="NZ_BDCO01000003.1"/>
</dbReference>
<dbReference type="InParanoid" id="A0A146GGT3"/>
<organism evidence="1 2">
    <name type="scientific">Terrimicrobium sacchariphilum</name>
    <dbReference type="NCBI Taxonomy" id="690879"/>
    <lineage>
        <taxon>Bacteria</taxon>
        <taxon>Pseudomonadati</taxon>
        <taxon>Verrucomicrobiota</taxon>
        <taxon>Terrimicrobiia</taxon>
        <taxon>Terrimicrobiales</taxon>
        <taxon>Terrimicrobiaceae</taxon>
        <taxon>Terrimicrobium</taxon>
    </lineage>
</organism>
<keyword evidence="2" id="KW-1185">Reference proteome</keyword>
<accession>A0A146GGT3</accession>
<name>A0A146GGT3_TERSA</name>
<dbReference type="EMBL" id="BDCO01000003">
    <property type="protein sequence ID" value="GAT35606.1"/>
    <property type="molecule type" value="Genomic_DNA"/>
</dbReference>
<reference evidence="2" key="1">
    <citation type="journal article" date="2017" name="Genome Announc.">
        <title>Draft Genome Sequence of Terrimicrobium sacchariphilum NM-5T, a Facultative Anaerobic Soil Bacterium of the Class Spartobacteria.</title>
        <authorList>
            <person name="Qiu Y.L."/>
            <person name="Tourlousse D.M."/>
            <person name="Matsuura N."/>
            <person name="Ohashi A."/>
            <person name="Sekiguchi Y."/>
        </authorList>
    </citation>
    <scope>NUCLEOTIDE SEQUENCE [LARGE SCALE GENOMIC DNA]</scope>
    <source>
        <strain evidence="2">NM-5</strain>
    </source>
</reference>
<evidence type="ECO:0000313" key="1">
    <source>
        <dbReference type="EMBL" id="GAT35606.1"/>
    </source>
</evidence>
<dbReference type="STRING" id="690879.TSACC_3677"/>
<sequence length="96" mass="10622">MSDDSATISFRSVDDMTAKMRAILEALGFTVTPPGAKWMKPVELGREYGVTTAAMTKALHDPCCPHCDKQTGQSGRINKISPNHELRKWLAARFTK</sequence>
<comment type="caution">
    <text evidence="1">The sequence shown here is derived from an EMBL/GenBank/DDBJ whole genome shotgun (WGS) entry which is preliminary data.</text>
</comment>
<evidence type="ECO:0000313" key="2">
    <source>
        <dbReference type="Proteomes" id="UP000076023"/>
    </source>
</evidence>
<dbReference type="AlphaFoldDB" id="A0A146GGT3"/>
<gene>
    <name evidence="1" type="ORF">TSACC_3677</name>
</gene>